<keyword evidence="2" id="KW-1185">Reference proteome</keyword>
<reference evidence="1" key="1">
    <citation type="journal article" date="2020" name="Stud. Mycol.">
        <title>101 Dothideomycetes genomes: a test case for predicting lifestyles and emergence of pathogens.</title>
        <authorList>
            <person name="Haridas S."/>
            <person name="Albert R."/>
            <person name="Binder M."/>
            <person name="Bloem J."/>
            <person name="Labutti K."/>
            <person name="Salamov A."/>
            <person name="Andreopoulos B."/>
            <person name="Baker S."/>
            <person name="Barry K."/>
            <person name="Bills G."/>
            <person name="Bluhm B."/>
            <person name="Cannon C."/>
            <person name="Castanera R."/>
            <person name="Culley D."/>
            <person name="Daum C."/>
            <person name="Ezra D."/>
            <person name="Gonzalez J."/>
            <person name="Henrissat B."/>
            <person name="Kuo A."/>
            <person name="Liang C."/>
            <person name="Lipzen A."/>
            <person name="Lutzoni F."/>
            <person name="Magnuson J."/>
            <person name="Mondo S."/>
            <person name="Nolan M."/>
            <person name="Ohm R."/>
            <person name="Pangilinan J."/>
            <person name="Park H.-J."/>
            <person name="Ramirez L."/>
            <person name="Alfaro M."/>
            <person name="Sun H."/>
            <person name="Tritt A."/>
            <person name="Yoshinaga Y."/>
            <person name="Zwiers L.-H."/>
            <person name="Turgeon B."/>
            <person name="Goodwin S."/>
            <person name="Spatafora J."/>
            <person name="Crous P."/>
            <person name="Grigoriev I."/>
        </authorList>
    </citation>
    <scope>NUCLEOTIDE SEQUENCE</scope>
    <source>
        <strain evidence="1">CBS 473.64</strain>
    </source>
</reference>
<evidence type="ECO:0000313" key="2">
    <source>
        <dbReference type="Proteomes" id="UP000799753"/>
    </source>
</evidence>
<accession>A0A6A6SE74</accession>
<name>A0A6A6SE74_9PLEO</name>
<organism evidence="1 2">
    <name type="scientific">Massarina eburnea CBS 473.64</name>
    <dbReference type="NCBI Taxonomy" id="1395130"/>
    <lineage>
        <taxon>Eukaryota</taxon>
        <taxon>Fungi</taxon>
        <taxon>Dikarya</taxon>
        <taxon>Ascomycota</taxon>
        <taxon>Pezizomycotina</taxon>
        <taxon>Dothideomycetes</taxon>
        <taxon>Pleosporomycetidae</taxon>
        <taxon>Pleosporales</taxon>
        <taxon>Massarineae</taxon>
        <taxon>Massarinaceae</taxon>
        <taxon>Massarina</taxon>
    </lineage>
</organism>
<sequence length="93" mass="10042">MPLRPISASSSIVVAPSCPCTLFLPPFPTRLVRTISHDVTTSRHHDISCARVKAQPHFAELNLSFYLLASADGFGLNNTCYPLSVLGTTVNSI</sequence>
<gene>
    <name evidence="1" type="ORF">P280DRAFT_190507</name>
</gene>
<dbReference type="Proteomes" id="UP000799753">
    <property type="component" value="Unassembled WGS sequence"/>
</dbReference>
<dbReference type="AlphaFoldDB" id="A0A6A6SE74"/>
<evidence type="ECO:0000313" key="1">
    <source>
        <dbReference type="EMBL" id="KAF2645161.1"/>
    </source>
</evidence>
<protein>
    <submittedName>
        <fullName evidence="1">Uncharacterized protein</fullName>
    </submittedName>
</protein>
<dbReference type="EMBL" id="MU006778">
    <property type="protein sequence ID" value="KAF2645161.1"/>
    <property type="molecule type" value="Genomic_DNA"/>
</dbReference>
<proteinExistence type="predicted"/>